<accession>A0ABZ2XZ72</accession>
<dbReference type="Proteomes" id="UP001623232">
    <property type="component" value="Plasmid unnamed4"/>
</dbReference>
<reference evidence="5 6" key="1">
    <citation type="submission" date="2023-04" db="EMBL/GenBank/DDBJ databases">
        <title>Complete genome sequence of Alisedimentitalea scapharcae.</title>
        <authorList>
            <person name="Rong J.-C."/>
            <person name="Yi M.-L."/>
            <person name="Zhao Q."/>
        </authorList>
    </citation>
    <scope>NUCLEOTIDE SEQUENCE [LARGE SCALE GENOMIC DNA]</scope>
    <source>
        <strain evidence="5 6">KCTC 42119</strain>
        <plasmid evidence="5 6">unnamed4</plasmid>
    </source>
</reference>
<evidence type="ECO:0000256" key="3">
    <source>
        <dbReference type="ARBA" id="ARBA00023172"/>
    </source>
</evidence>
<dbReference type="EMBL" id="CP123585">
    <property type="protein sequence ID" value="WZK91218.1"/>
    <property type="molecule type" value="Genomic_DNA"/>
</dbReference>
<keyword evidence="3" id="KW-0233">DNA recombination</keyword>
<evidence type="ECO:0000313" key="6">
    <source>
        <dbReference type="Proteomes" id="UP001623232"/>
    </source>
</evidence>
<dbReference type="RefSeq" id="WP_343211922.1">
    <property type="nucleotide sequence ID" value="NZ_CP123585.1"/>
</dbReference>
<evidence type="ECO:0000313" key="5">
    <source>
        <dbReference type="EMBL" id="WZK91218.1"/>
    </source>
</evidence>
<proteinExistence type="predicted"/>
<geneLocation type="plasmid" evidence="5 6">
    <name>unnamed4</name>
</geneLocation>
<feature type="domain" description="DDE" evidence="4">
    <location>
        <begin position="78"/>
        <end position="204"/>
    </location>
</feature>
<gene>
    <name evidence="5" type="ORF">QEZ52_20750</name>
</gene>
<dbReference type="PANTHER" id="PTHR35528">
    <property type="entry name" value="BLL1675 PROTEIN"/>
    <property type="match status" value="1"/>
</dbReference>
<sequence>MKIPSDMPRLKGFRFPREIIAYAVWAYHRFALSTSDVEDLLAERGVIVSRETIRLWVNRFGGHFADCVRRDRPAAADKWHLDEVVVPIGGVKYWLWRAVDANGDVLDILVQPRRNAKAARRFMKRLMARFGDPRVVITDKLRSYIKPICDLTPNADHRAHKGLNNRIEGLHRPTRKREKLMGRFKSPRQAQRFLAAHDQINIVFRPRRYRMPTNIYRQTRSDAFDLGHGYALEMTA</sequence>
<keyword evidence="6" id="KW-1185">Reference proteome</keyword>
<evidence type="ECO:0000256" key="1">
    <source>
        <dbReference type="ARBA" id="ARBA00022578"/>
    </source>
</evidence>
<dbReference type="InterPro" id="IPR052183">
    <property type="entry name" value="IS_Transposase"/>
</dbReference>
<organism evidence="5 6">
    <name type="scientific">Aliisedimentitalea scapharcae</name>
    <dbReference type="NCBI Taxonomy" id="1524259"/>
    <lineage>
        <taxon>Bacteria</taxon>
        <taxon>Pseudomonadati</taxon>
        <taxon>Pseudomonadota</taxon>
        <taxon>Alphaproteobacteria</taxon>
        <taxon>Rhodobacterales</taxon>
        <taxon>Roseobacteraceae</taxon>
        <taxon>Aliisedimentitalea</taxon>
    </lineage>
</organism>
<dbReference type="InterPro" id="IPR032874">
    <property type="entry name" value="DDE_dom"/>
</dbReference>
<evidence type="ECO:0000259" key="4">
    <source>
        <dbReference type="Pfam" id="PF13610"/>
    </source>
</evidence>
<evidence type="ECO:0000256" key="2">
    <source>
        <dbReference type="ARBA" id="ARBA00023125"/>
    </source>
</evidence>
<dbReference type="NCBIfam" id="NF033587">
    <property type="entry name" value="transpos_IS6"/>
    <property type="match status" value="1"/>
</dbReference>
<keyword evidence="2" id="KW-0238">DNA-binding</keyword>
<dbReference type="PANTHER" id="PTHR35528:SF3">
    <property type="entry name" value="BLL1675 PROTEIN"/>
    <property type="match status" value="1"/>
</dbReference>
<protein>
    <submittedName>
        <fullName evidence="5">IS6 family transposase</fullName>
    </submittedName>
</protein>
<name>A0ABZ2XZ72_9RHOB</name>
<keyword evidence="1" id="KW-0815">Transposition</keyword>
<keyword evidence="5" id="KW-0614">Plasmid</keyword>
<dbReference type="Pfam" id="PF13610">
    <property type="entry name" value="DDE_Tnp_IS240"/>
    <property type="match status" value="1"/>
</dbReference>
<dbReference type="InterPro" id="IPR047930">
    <property type="entry name" value="Transpos_IS6"/>
</dbReference>